<sequence length="323" mass="35718">MSVIVYRYDLSPYSRKLHHTILLKNIPQTWVNVPMIPPRPDVELLGVGHRRIPILAIGGDLYFDTSLAASALERRFPPGQYGSIFPPRKHNGGSDAALIKLFAKSWVDDTLSPSIVSLLRWHLLPSQLVHDRESLFGRPIDIEKQRAARPANLSVLSSHITFLEEQLADGREWLFDTESPSFADSAAHASCLFARTLLESESIFTAETFPQTTAWLARLSDHLAILEKAQPVTYTSGEEAAAQIASAPREPETVVGFNKVEAGRLGFKLRDTISVVCDDGPGNIPTIGVLVALNREEIVLETQSALATFRCHFPRIAYTATLV</sequence>
<dbReference type="AlphaFoldDB" id="A0A8H6SI53"/>
<keyword evidence="3" id="KW-1185">Reference proteome</keyword>
<dbReference type="Gene3D" id="1.20.1050.10">
    <property type="match status" value="1"/>
</dbReference>
<dbReference type="InterPro" id="IPR036282">
    <property type="entry name" value="Glutathione-S-Trfase_C_sf"/>
</dbReference>
<dbReference type="PROSITE" id="PS50405">
    <property type="entry name" value="GST_CTER"/>
    <property type="match status" value="1"/>
</dbReference>
<evidence type="ECO:0000259" key="1">
    <source>
        <dbReference type="PROSITE" id="PS50405"/>
    </source>
</evidence>
<dbReference type="Pfam" id="PF25907">
    <property type="entry name" value="DUF7962"/>
    <property type="match status" value="1"/>
</dbReference>
<accession>A0A8H6SI53</accession>
<comment type="caution">
    <text evidence="2">The sequence shown here is derived from an EMBL/GenBank/DDBJ whole genome shotgun (WGS) entry which is preliminary data.</text>
</comment>
<dbReference type="SUPFAM" id="SSF47616">
    <property type="entry name" value="GST C-terminal domain-like"/>
    <property type="match status" value="1"/>
</dbReference>
<dbReference type="InterPro" id="IPR036249">
    <property type="entry name" value="Thioredoxin-like_sf"/>
</dbReference>
<protein>
    <submittedName>
        <fullName evidence="2">Glutathione S-transferase</fullName>
    </submittedName>
</protein>
<dbReference type="InterPro" id="IPR010987">
    <property type="entry name" value="Glutathione-S-Trfase_C-like"/>
</dbReference>
<evidence type="ECO:0000313" key="2">
    <source>
        <dbReference type="EMBL" id="KAF7299287.1"/>
    </source>
</evidence>
<dbReference type="RefSeq" id="XP_037218675.1">
    <property type="nucleotide sequence ID" value="XM_037365433.1"/>
</dbReference>
<dbReference type="EMBL" id="JACAZF010000007">
    <property type="protein sequence ID" value="KAF7299287.1"/>
    <property type="molecule type" value="Genomic_DNA"/>
</dbReference>
<dbReference type="Pfam" id="PF13417">
    <property type="entry name" value="GST_N_3"/>
    <property type="match status" value="1"/>
</dbReference>
<reference evidence="2" key="1">
    <citation type="submission" date="2020-05" db="EMBL/GenBank/DDBJ databases">
        <title>Mycena genomes resolve the evolution of fungal bioluminescence.</title>
        <authorList>
            <person name="Tsai I.J."/>
        </authorList>
    </citation>
    <scope>NUCLEOTIDE SEQUENCE</scope>
    <source>
        <strain evidence="2">171206Taipei</strain>
    </source>
</reference>
<keyword evidence="2" id="KW-0808">Transferase</keyword>
<dbReference type="Proteomes" id="UP000636479">
    <property type="component" value="Unassembled WGS sequence"/>
</dbReference>
<feature type="domain" description="GST C-terminal" evidence="1">
    <location>
        <begin position="93"/>
        <end position="244"/>
    </location>
</feature>
<dbReference type="OrthoDB" id="202840at2759"/>
<dbReference type="SUPFAM" id="SSF52833">
    <property type="entry name" value="Thioredoxin-like"/>
    <property type="match status" value="1"/>
</dbReference>
<proteinExistence type="predicted"/>
<gene>
    <name evidence="2" type="ORF">MIND_00877600</name>
</gene>
<dbReference type="Gene3D" id="3.40.30.110">
    <property type="match status" value="1"/>
</dbReference>
<evidence type="ECO:0000313" key="3">
    <source>
        <dbReference type="Proteomes" id="UP000636479"/>
    </source>
</evidence>
<dbReference type="GO" id="GO:0016740">
    <property type="term" value="F:transferase activity"/>
    <property type="evidence" value="ECO:0007669"/>
    <property type="project" value="UniProtKB-KW"/>
</dbReference>
<name>A0A8H6SI53_9AGAR</name>
<dbReference type="InterPro" id="IPR058268">
    <property type="entry name" value="DUF7962"/>
</dbReference>
<dbReference type="GeneID" id="59347949"/>
<dbReference type="InterPro" id="IPR004045">
    <property type="entry name" value="Glutathione_S-Trfase_N"/>
</dbReference>
<organism evidence="2 3">
    <name type="scientific">Mycena indigotica</name>
    <dbReference type="NCBI Taxonomy" id="2126181"/>
    <lineage>
        <taxon>Eukaryota</taxon>
        <taxon>Fungi</taxon>
        <taxon>Dikarya</taxon>
        <taxon>Basidiomycota</taxon>
        <taxon>Agaricomycotina</taxon>
        <taxon>Agaricomycetes</taxon>
        <taxon>Agaricomycetidae</taxon>
        <taxon>Agaricales</taxon>
        <taxon>Marasmiineae</taxon>
        <taxon>Mycenaceae</taxon>
        <taxon>Mycena</taxon>
    </lineage>
</organism>